<dbReference type="SMART" id="SM00580">
    <property type="entry name" value="PUG"/>
    <property type="match status" value="1"/>
</dbReference>
<dbReference type="InterPro" id="IPR018997">
    <property type="entry name" value="PUB_domain"/>
</dbReference>
<dbReference type="InterPro" id="IPR036339">
    <property type="entry name" value="PUB-like_dom_sf"/>
</dbReference>
<dbReference type="SUPFAM" id="SSF143503">
    <property type="entry name" value="PUG domain-like"/>
    <property type="match status" value="1"/>
</dbReference>
<dbReference type="Gene3D" id="1.20.58.2190">
    <property type="match status" value="1"/>
</dbReference>
<dbReference type="GO" id="GO:0005737">
    <property type="term" value="C:cytoplasm"/>
    <property type="evidence" value="ECO:0007669"/>
    <property type="project" value="TreeGrafter"/>
</dbReference>
<evidence type="ECO:0000313" key="3">
    <source>
        <dbReference type="EMBL" id="CAD9747352.1"/>
    </source>
</evidence>
<sequence>MSSPAARLVREIWNANEDGARDKAVGLITKIFRNILKKPQEAKFRKIKKAAIDKRLGSVVGALQLLKFVGFQSLDEHYVLPETTDLGNLVDAVEVFDKRARDMAEAKANLEKVLEANTKKAKTEMAKKEAHRKKMRKEKEQAQKEVREKVIVESKANKINFGMKLKKFVPPKPAKGG</sequence>
<name>A0A7S2TG06_9EUKA</name>
<dbReference type="PANTHER" id="PTHR23153:SF38">
    <property type="entry name" value="UBX DOMAIN-CONTAINING PROTEIN 6"/>
    <property type="match status" value="1"/>
</dbReference>
<proteinExistence type="predicted"/>
<protein>
    <recommendedName>
        <fullName evidence="2">PUB domain-containing protein</fullName>
    </recommendedName>
</protein>
<evidence type="ECO:0000259" key="2">
    <source>
        <dbReference type="Pfam" id="PF09409"/>
    </source>
</evidence>
<reference evidence="3" key="1">
    <citation type="submission" date="2021-01" db="EMBL/GenBank/DDBJ databases">
        <authorList>
            <person name="Corre E."/>
            <person name="Pelletier E."/>
            <person name="Niang G."/>
            <person name="Scheremetjew M."/>
            <person name="Finn R."/>
            <person name="Kale V."/>
            <person name="Holt S."/>
            <person name="Cochrane G."/>
            <person name="Meng A."/>
            <person name="Brown T."/>
            <person name="Cohen L."/>
        </authorList>
    </citation>
    <scope>NUCLEOTIDE SEQUENCE</scope>
    <source>
        <strain evidence="3">CCMP622</strain>
    </source>
</reference>
<feature type="coiled-coil region" evidence="1">
    <location>
        <begin position="118"/>
        <end position="152"/>
    </location>
</feature>
<dbReference type="Pfam" id="PF09409">
    <property type="entry name" value="PUB"/>
    <property type="match status" value="1"/>
</dbReference>
<feature type="domain" description="PUB" evidence="2">
    <location>
        <begin position="21"/>
        <end position="89"/>
    </location>
</feature>
<accession>A0A7S2TG06</accession>
<evidence type="ECO:0000256" key="1">
    <source>
        <dbReference type="SAM" id="Coils"/>
    </source>
</evidence>
<keyword evidence="1" id="KW-0175">Coiled coil</keyword>
<dbReference type="CDD" id="cd09212">
    <property type="entry name" value="PUB"/>
    <property type="match status" value="1"/>
</dbReference>
<dbReference type="EMBL" id="HBHP01002749">
    <property type="protein sequence ID" value="CAD9747352.1"/>
    <property type="molecule type" value="Transcribed_RNA"/>
</dbReference>
<organism evidence="3">
    <name type="scientific">Lotharella oceanica</name>
    <dbReference type="NCBI Taxonomy" id="641309"/>
    <lineage>
        <taxon>Eukaryota</taxon>
        <taxon>Sar</taxon>
        <taxon>Rhizaria</taxon>
        <taxon>Cercozoa</taxon>
        <taxon>Chlorarachniophyceae</taxon>
        <taxon>Lotharella</taxon>
    </lineage>
</organism>
<gene>
    <name evidence="3" type="ORF">LSP00402_LOCUS1733</name>
</gene>
<dbReference type="AlphaFoldDB" id="A0A7S2TG06"/>
<dbReference type="PANTHER" id="PTHR23153">
    <property type="entry name" value="UBX-RELATED"/>
    <property type="match status" value="1"/>
</dbReference>